<dbReference type="SUPFAM" id="SSF52402">
    <property type="entry name" value="Adenine nucleotide alpha hydrolases-like"/>
    <property type="match status" value="1"/>
</dbReference>
<organism evidence="11">
    <name type="scientific">viral metagenome</name>
    <dbReference type="NCBI Taxonomy" id="1070528"/>
    <lineage>
        <taxon>unclassified sequences</taxon>
        <taxon>metagenomes</taxon>
        <taxon>organismal metagenomes</taxon>
    </lineage>
</organism>
<keyword evidence="5" id="KW-0547">Nucleotide-binding</keyword>
<evidence type="ECO:0000256" key="6">
    <source>
        <dbReference type="ARBA" id="ARBA00022840"/>
    </source>
</evidence>
<dbReference type="Gene3D" id="3.40.50.620">
    <property type="entry name" value="HUPs"/>
    <property type="match status" value="1"/>
</dbReference>
<dbReference type="InterPro" id="IPR029055">
    <property type="entry name" value="Ntn_hydrolases_N"/>
</dbReference>
<keyword evidence="6" id="KW-0067">ATP-binding</keyword>
<proteinExistence type="predicted"/>
<evidence type="ECO:0000256" key="9">
    <source>
        <dbReference type="ARBA" id="ARBA00048741"/>
    </source>
</evidence>
<evidence type="ECO:0000256" key="5">
    <source>
        <dbReference type="ARBA" id="ARBA00022741"/>
    </source>
</evidence>
<dbReference type="Gene3D" id="3.60.20.10">
    <property type="entry name" value="Glutamine Phosphoribosylpyrophosphate, subunit 1, domain 1"/>
    <property type="match status" value="1"/>
</dbReference>
<accession>A0A6C0BHM8</accession>
<dbReference type="Pfam" id="PF00733">
    <property type="entry name" value="Asn_synthase"/>
    <property type="match status" value="2"/>
</dbReference>
<evidence type="ECO:0000313" key="11">
    <source>
        <dbReference type="EMBL" id="QHS91610.1"/>
    </source>
</evidence>
<comment type="catalytic activity">
    <reaction evidence="9">
        <text>L-aspartate + L-glutamine + ATP + H2O = L-asparagine + L-glutamate + AMP + diphosphate + H(+)</text>
        <dbReference type="Rhea" id="RHEA:12228"/>
        <dbReference type="ChEBI" id="CHEBI:15377"/>
        <dbReference type="ChEBI" id="CHEBI:15378"/>
        <dbReference type="ChEBI" id="CHEBI:29985"/>
        <dbReference type="ChEBI" id="CHEBI:29991"/>
        <dbReference type="ChEBI" id="CHEBI:30616"/>
        <dbReference type="ChEBI" id="CHEBI:33019"/>
        <dbReference type="ChEBI" id="CHEBI:58048"/>
        <dbReference type="ChEBI" id="CHEBI:58359"/>
        <dbReference type="ChEBI" id="CHEBI:456215"/>
        <dbReference type="EC" id="6.3.5.4"/>
    </reaction>
</comment>
<dbReference type="GO" id="GO:0005829">
    <property type="term" value="C:cytosol"/>
    <property type="evidence" value="ECO:0007669"/>
    <property type="project" value="TreeGrafter"/>
</dbReference>
<keyword evidence="7" id="KW-0061">Asparagine biosynthesis</keyword>
<dbReference type="PIRSF" id="PIRSF001589">
    <property type="entry name" value="Asn_synthetase_glu-h"/>
    <property type="match status" value="1"/>
</dbReference>
<dbReference type="SUPFAM" id="SSF56235">
    <property type="entry name" value="N-terminal nucleophile aminohydrolases (Ntn hydrolases)"/>
    <property type="match status" value="1"/>
</dbReference>
<dbReference type="InterPro" id="IPR050795">
    <property type="entry name" value="Asn_Synthetase"/>
</dbReference>
<dbReference type="InterPro" id="IPR001962">
    <property type="entry name" value="Asn_synthase"/>
</dbReference>
<dbReference type="AlphaFoldDB" id="A0A6C0BHM8"/>
<dbReference type="NCBIfam" id="TIGR01536">
    <property type="entry name" value="asn_synth_AEB"/>
    <property type="match status" value="1"/>
</dbReference>
<dbReference type="GO" id="GO:0006529">
    <property type="term" value="P:asparagine biosynthetic process"/>
    <property type="evidence" value="ECO:0007669"/>
    <property type="project" value="UniProtKB-KW"/>
</dbReference>
<feature type="domain" description="Glutamine amidotransferase type-2" evidence="10">
    <location>
        <begin position="2"/>
        <end position="183"/>
    </location>
</feature>
<dbReference type="GO" id="GO:0004066">
    <property type="term" value="F:asparagine synthase (glutamine-hydrolyzing) activity"/>
    <property type="evidence" value="ECO:0007669"/>
    <property type="project" value="UniProtKB-EC"/>
</dbReference>
<dbReference type="EC" id="6.3.5.4" evidence="2"/>
<sequence>MCGIWGFLGLYKQLGLDPADLVKKLLPRGPEYMETKELKNCFLGFTRLAINGLTPAGNQPMTSPSGKWIVVCNGEIFNYKQLSSRFNIPLEYLGSDCFVIPWLLEHLSVRDICRQLDGVFAFLAYNTETDELHVGRDTFGVRPLFYCKTEKGYAFGSEIKSLIDLQIHIFVFPPSSYGVFKGSKSVIERWTSLTWHKDPLLVNEPSQCIDKIQELLVESVRKRLLSDRPIGALLSGGLDSSLVAALAARMLWKEEKKIHTFSIGLGESPDILAARKVATFIGSIHHEIIMTPEEFLAAVEPVINAVETYDITSVRASVGNWLLGKWIKENTDIKVILNGDGSDELFGGYLYFYRAPSPQAFENEIERLLQDIHLYDVARSERSMAAHGLESRTPFLDRQLVDAVRRMPTEYFMPSTERPEKWILRTAFMDQGLLPDEILWRRKEAFSDGVSSRENSWFEILKRVAKEKVVKRGVHYTLALEYEHNSPSTDEARWYRDIFEKCFGSQAHIIPHMWMPKWSPETTDPSARTLSHYTAAT</sequence>
<dbReference type="PANTHER" id="PTHR11772:SF23">
    <property type="entry name" value="ASPARAGINE SYNTHETASE [GLUTAMINE-HYDROLYZING]"/>
    <property type="match status" value="1"/>
</dbReference>
<evidence type="ECO:0000256" key="7">
    <source>
        <dbReference type="ARBA" id="ARBA00022888"/>
    </source>
</evidence>
<dbReference type="Pfam" id="PF13537">
    <property type="entry name" value="GATase_7"/>
    <property type="match status" value="1"/>
</dbReference>
<dbReference type="CDD" id="cd01991">
    <property type="entry name" value="Asn_synthase_B_C"/>
    <property type="match status" value="1"/>
</dbReference>
<protein>
    <recommendedName>
        <fullName evidence="2">asparagine synthase (glutamine-hydrolyzing)</fullName>
        <ecNumber evidence="2">6.3.5.4</ecNumber>
    </recommendedName>
    <alternativeName>
        <fullName evidence="8">Glutamine-dependent asparagine synthetase</fullName>
    </alternativeName>
</protein>
<evidence type="ECO:0000256" key="8">
    <source>
        <dbReference type="ARBA" id="ARBA00030234"/>
    </source>
</evidence>
<name>A0A6C0BHM8_9ZZZZ</name>
<evidence type="ECO:0000256" key="1">
    <source>
        <dbReference type="ARBA" id="ARBA00005187"/>
    </source>
</evidence>
<dbReference type="InterPro" id="IPR017932">
    <property type="entry name" value="GATase_2_dom"/>
</dbReference>
<keyword evidence="3" id="KW-0436">Ligase</keyword>
<dbReference type="GO" id="GO:0005524">
    <property type="term" value="F:ATP binding"/>
    <property type="evidence" value="ECO:0007669"/>
    <property type="project" value="UniProtKB-KW"/>
</dbReference>
<dbReference type="EMBL" id="MN739162">
    <property type="protein sequence ID" value="QHS91610.1"/>
    <property type="molecule type" value="Genomic_DNA"/>
</dbReference>
<evidence type="ECO:0000256" key="4">
    <source>
        <dbReference type="ARBA" id="ARBA00022605"/>
    </source>
</evidence>
<dbReference type="PANTHER" id="PTHR11772">
    <property type="entry name" value="ASPARAGINE SYNTHETASE"/>
    <property type="match status" value="1"/>
</dbReference>
<evidence type="ECO:0000256" key="2">
    <source>
        <dbReference type="ARBA" id="ARBA00012737"/>
    </source>
</evidence>
<evidence type="ECO:0000256" key="3">
    <source>
        <dbReference type="ARBA" id="ARBA00022598"/>
    </source>
</evidence>
<dbReference type="InterPro" id="IPR006426">
    <property type="entry name" value="Asn_synth_AEB"/>
</dbReference>
<evidence type="ECO:0000259" key="10">
    <source>
        <dbReference type="PROSITE" id="PS51278"/>
    </source>
</evidence>
<reference evidence="11" key="1">
    <citation type="journal article" date="2020" name="Nature">
        <title>Giant virus diversity and host interactions through global metagenomics.</title>
        <authorList>
            <person name="Schulz F."/>
            <person name="Roux S."/>
            <person name="Paez-Espino D."/>
            <person name="Jungbluth S."/>
            <person name="Walsh D.A."/>
            <person name="Denef V.J."/>
            <person name="McMahon K.D."/>
            <person name="Konstantinidis K.T."/>
            <person name="Eloe-Fadrosh E.A."/>
            <person name="Kyrpides N.C."/>
            <person name="Woyke T."/>
        </authorList>
    </citation>
    <scope>NUCLEOTIDE SEQUENCE</scope>
    <source>
        <strain evidence="11">GVMAG-M-3300013006-15</strain>
    </source>
</reference>
<dbReference type="PROSITE" id="PS51278">
    <property type="entry name" value="GATASE_TYPE_2"/>
    <property type="match status" value="1"/>
</dbReference>
<keyword evidence="4" id="KW-0028">Amino-acid biosynthesis</keyword>
<comment type="pathway">
    <text evidence="1">Amino-acid biosynthesis; L-asparagine biosynthesis; L-asparagine from L-aspartate (L-Gln route): step 1/1.</text>
</comment>
<dbReference type="InterPro" id="IPR014729">
    <property type="entry name" value="Rossmann-like_a/b/a_fold"/>
</dbReference>